<accession>H6RTJ4</accession>
<dbReference type="PROSITE" id="PS51257">
    <property type="entry name" value="PROKAR_LIPOPROTEIN"/>
    <property type="match status" value="1"/>
</dbReference>
<dbReference type="KEGG" id="bsd:BLASA_0901"/>
<dbReference type="STRING" id="1146883.BLASA_0901"/>
<feature type="compositionally biased region" description="Low complexity" evidence="1">
    <location>
        <begin position="13"/>
        <end position="25"/>
    </location>
</feature>
<reference evidence="3" key="2">
    <citation type="submission" date="2012-02" db="EMBL/GenBank/DDBJ databases">
        <title>Complete genome sequence of Blastococcus saxobsidens strain DD2.</title>
        <authorList>
            <person name="Genoscope."/>
        </authorList>
    </citation>
    <scope>NUCLEOTIDE SEQUENCE [LARGE SCALE GENOMIC DNA]</scope>
    <source>
        <strain evidence="3">DD2</strain>
    </source>
</reference>
<name>H6RTJ4_BLASD</name>
<reference evidence="2 3" key="1">
    <citation type="journal article" date="2012" name="J. Bacteriol.">
        <title>Genome Sequence of Blastococcus saxobsidens DD2, a Stone-Inhabiting Bacterium.</title>
        <authorList>
            <person name="Chouaia B."/>
            <person name="Crotti E."/>
            <person name="Brusetti L."/>
            <person name="Daffonchio D."/>
            <person name="Essoussi I."/>
            <person name="Nouioui I."/>
            <person name="Sbissi I."/>
            <person name="Ghodhbane-Gtari F."/>
            <person name="Gtari M."/>
            <person name="Vacherie B."/>
            <person name="Barbe V."/>
            <person name="Medigue C."/>
            <person name="Gury J."/>
            <person name="Pujic P."/>
            <person name="Normand P."/>
        </authorList>
    </citation>
    <scope>NUCLEOTIDE SEQUENCE [LARGE SCALE GENOMIC DNA]</scope>
    <source>
        <strain evidence="2 3">DD2</strain>
    </source>
</reference>
<evidence type="ECO:0000313" key="2">
    <source>
        <dbReference type="EMBL" id="CCG01852.1"/>
    </source>
</evidence>
<dbReference type="AlphaFoldDB" id="H6RTJ4"/>
<protein>
    <submittedName>
        <fullName evidence="2">Uncharacterized protein</fullName>
    </submittedName>
</protein>
<evidence type="ECO:0000256" key="1">
    <source>
        <dbReference type="SAM" id="MobiDB-lite"/>
    </source>
</evidence>
<sequence length="67" mass="7120">MRRPIEPGGGQPGHPCQPLAASSSACRSTSTPPGRKGHVTRAGACGADRHPQLQLERRRPALNRQLS</sequence>
<dbReference type="HOGENOM" id="CLU_2803892_0_0_11"/>
<keyword evidence="3" id="KW-1185">Reference proteome</keyword>
<feature type="region of interest" description="Disordered" evidence="1">
    <location>
        <begin position="1"/>
        <end position="67"/>
    </location>
</feature>
<gene>
    <name evidence="2" type="ordered locus">BLASA_0901</name>
</gene>
<proteinExistence type="predicted"/>
<evidence type="ECO:0000313" key="3">
    <source>
        <dbReference type="Proteomes" id="UP000007517"/>
    </source>
</evidence>
<dbReference type="Proteomes" id="UP000007517">
    <property type="component" value="Chromosome"/>
</dbReference>
<dbReference type="EMBL" id="FO117623">
    <property type="protein sequence ID" value="CCG01852.1"/>
    <property type="molecule type" value="Genomic_DNA"/>
</dbReference>
<organism evidence="2 3">
    <name type="scientific">Blastococcus saxobsidens (strain DD2)</name>
    <dbReference type="NCBI Taxonomy" id="1146883"/>
    <lineage>
        <taxon>Bacteria</taxon>
        <taxon>Bacillati</taxon>
        <taxon>Actinomycetota</taxon>
        <taxon>Actinomycetes</taxon>
        <taxon>Geodermatophilales</taxon>
        <taxon>Geodermatophilaceae</taxon>
        <taxon>Blastococcus</taxon>
    </lineage>
</organism>
<feature type="compositionally biased region" description="Basic and acidic residues" evidence="1">
    <location>
        <begin position="47"/>
        <end position="59"/>
    </location>
</feature>